<dbReference type="InterPro" id="IPR044730">
    <property type="entry name" value="RNase_H-like_dom_plant"/>
</dbReference>
<dbReference type="Pfam" id="PF13966">
    <property type="entry name" value="zf-RVT"/>
    <property type="match status" value="1"/>
</dbReference>
<dbReference type="PROSITE" id="PS50878">
    <property type="entry name" value="RT_POL"/>
    <property type="match status" value="1"/>
</dbReference>
<sequence length="637" mass="73557">MASINETIIVLVPKISEPSDMTNFRPISLCRVFYKIIAKTLANRLKGILPRCISLNQSAFVSGRMIHDNILIAQELIHYLHSSKKGSNKGLVVKLDMSKAYDQMEWNFLEDVISKIGFDMTWISLIMKCMRSVKYVIKCNGCLSDPIIPERGIRQGDPLSPYIFLFCMEAFSRILLCAQNHGIIRGVRASMNGPNINHLFFTNDLSSSLETKKGKLKDTLCYRVFSSKYFPDSNLFSPKQVDRPSGTWRSIAIAVRSLRKGFGWLVGNGKSVDIHNDNWGFEGLNGEAFICSGKHVREKKVHDLWMPDSKHWDRNRVNEIYGETLGDQICNIPILSRCSNDVLVWFHSHHGTYTTKAAYSWLILRKIGMGPHRLFWKMIWKLKIIPKIYIFAWTVGHEIMPTNSKIATIQPFVNPCPEKETLIHTLKDCPTARETLKCGGLDYKLVSSVFDRCIDWLEMALRILDKKKAMENFITLIWNSWNNRNNFKFRGKEEDVSIIWNKALTLSNNFRIHNLSEKLMLPRQPHDHKWIKPSVWAEIMAIEEGVRWAKSLNLKRVQIESDSTNIVNKINSRSQDITFLGQRGKAIQTNLRPFEEAVIKWAPRSSNKIANFICKFVLSKNCMWKFDMNCPKRFMIL</sequence>
<evidence type="ECO:0000313" key="2">
    <source>
        <dbReference type="EMBL" id="KAG8474103.1"/>
    </source>
</evidence>
<gene>
    <name evidence="2" type="ORF">CXB51_033612</name>
</gene>
<dbReference type="Pfam" id="PF00078">
    <property type="entry name" value="RVT_1"/>
    <property type="match status" value="1"/>
</dbReference>
<dbReference type="GO" id="GO:0004523">
    <property type="term" value="F:RNA-DNA hybrid ribonuclease activity"/>
    <property type="evidence" value="ECO:0007669"/>
    <property type="project" value="InterPro"/>
</dbReference>
<dbReference type="InterPro" id="IPR043502">
    <property type="entry name" value="DNA/RNA_pol_sf"/>
</dbReference>
<dbReference type="Gene3D" id="3.30.420.10">
    <property type="entry name" value="Ribonuclease H-like superfamily/Ribonuclease H"/>
    <property type="match status" value="1"/>
</dbReference>
<proteinExistence type="predicted"/>
<dbReference type="InterPro" id="IPR012337">
    <property type="entry name" value="RNaseH-like_sf"/>
</dbReference>
<accession>A0A8J5XZL0</accession>
<dbReference type="SUPFAM" id="SSF56672">
    <property type="entry name" value="DNA/RNA polymerases"/>
    <property type="match status" value="1"/>
</dbReference>
<dbReference type="Pfam" id="PF13456">
    <property type="entry name" value="RVT_3"/>
    <property type="match status" value="1"/>
</dbReference>
<dbReference type="Proteomes" id="UP000701853">
    <property type="component" value="Chromosome 12"/>
</dbReference>
<evidence type="ECO:0000313" key="3">
    <source>
        <dbReference type="Proteomes" id="UP000701853"/>
    </source>
</evidence>
<name>A0A8J5XZL0_9ROSI</name>
<evidence type="ECO:0000259" key="1">
    <source>
        <dbReference type="PROSITE" id="PS50878"/>
    </source>
</evidence>
<reference evidence="2 3" key="1">
    <citation type="journal article" date="2021" name="bioRxiv">
        <title>The Gossypium anomalum genome as a resource for cotton improvement and evolutionary analysis of hybrid incompatibility.</title>
        <authorList>
            <person name="Grover C.E."/>
            <person name="Yuan D."/>
            <person name="Arick M.A."/>
            <person name="Miller E.R."/>
            <person name="Hu G."/>
            <person name="Peterson D.G."/>
            <person name="Wendel J.F."/>
            <person name="Udall J.A."/>
        </authorList>
    </citation>
    <scope>NUCLEOTIDE SEQUENCE [LARGE SCALE GENOMIC DNA]</scope>
    <source>
        <strain evidence="2">JFW-Udall</strain>
        <tissue evidence="2">Leaf</tissue>
    </source>
</reference>
<dbReference type="InterPro" id="IPR002156">
    <property type="entry name" value="RNaseH_domain"/>
</dbReference>
<dbReference type="CDD" id="cd06222">
    <property type="entry name" value="RNase_H_like"/>
    <property type="match status" value="1"/>
</dbReference>
<dbReference type="InterPro" id="IPR000477">
    <property type="entry name" value="RT_dom"/>
</dbReference>
<dbReference type="PANTHER" id="PTHR31635:SF196">
    <property type="entry name" value="REVERSE TRANSCRIPTASE DOMAIN-CONTAINING PROTEIN-RELATED"/>
    <property type="match status" value="1"/>
</dbReference>
<dbReference type="PANTHER" id="PTHR31635">
    <property type="entry name" value="REVERSE TRANSCRIPTASE DOMAIN-CONTAINING PROTEIN-RELATED"/>
    <property type="match status" value="1"/>
</dbReference>
<protein>
    <recommendedName>
        <fullName evidence="1">Reverse transcriptase domain-containing protein</fullName>
    </recommendedName>
</protein>
<dbReference type="EMBL" id="JAHUZN010000012">
    <property type="protein sequence ID" value="KAG8474103.1"/>
    <property type="molecule type" value="Genomic_DNA"/>
</dbReference>
<dbReference type="SUPFAM" id="SSF53098">
    <property type="entry name" value="Ribonuclease H-like"/>
    <property type="match status" value="1"/>
</dbReference>
<organism evidence="2 3">
    <name type="scientific">Gossypium anomalum</name>
    <dbReference type="NCBI Taxonomy" id="47600"/>
    <lineage>
        <taxon>Eukaryota</taxon>
        <taxon>Viridiplantae</taxon>
        <taxon>Streptophyta</taxon>
        <taxon>Embryophyta</taxon>
        <taxon>Tracheophyta</taxon>
        <taxon>Spermatophyta</taxon>
        <taxon>Magnoliopsida</taxon>
        <taxon>eudicotyledons</taxon>
        <taxon>Gunneridae</taxon>
        <taxon>Pentapetalae</taxon>
        <taxon>rosids</taxon>
        <taxon>malvids</taxon>
        <taxon>Malvales</taxon>
        <taxon>Malvaceae</taxon>
        <taxon>Malvoideae</taxon>
        <taxon>Gossypium</taxon>
    </lineage>
</organism>
<dbReference type="OrthoDB" id="988822at2759"/>
<comment type="caution">
    <text evidence="2">The sequence shown here is derived from an EMBL/GenBank/DDBJ whole genome shotgun (WGS) entry which is preliminary data.</text>
</comment>
<dbReference type="InterPro" id="IPR026960">
    <property type="entry name" value="RVT-Znf"/>
</dbReference>
<dbReference type="GO" id="GO:0003676">
    <property type="term" value="F:nucleic acid binding"/>
    <property type="evidence" value="ECO:0007669"/>
    <property type="project" value="InterPro"/>
</dbReference>
<dbReference type="CDD" id="cd01650">
    <property type="entry name" value="RT_nLTR_like"/>
    <property type="match status" value="1"/>
</dbReference>
<dbReference type="AlphaFoldDB" id="A0A8J5XZL0"/>
<feature type="domain" description="Reverse transcriptase" evidence="1">
    <location>
        <begin position="1"/>
        <end position="253"/>
    </location>
</feature>
<dbReference type="InterPro" id="IPR036397">
    <property type="entry name" value="RNaseH_sf"/>
</dbReference>
<keyword evidence="3" id="KW-1185">Reference proteome</keyword>